<accession>A0A1M7MD48</accession>
<dbReference type="PANTHER" id="PTHR10724">
    <property type="entry name" value="30S RIBOSOMAL PROTEIN S1"/>
    <property type="match status" value="1"/>
</dbReference>
<dbReference type="GO" id="GO:0006412">
    <property type="term" value="P:translation"/>
    <property type="evidence" value="ECO:0007669"/>
    <property type="project" value="TreeGrafter"/>
</dbReference>
<dbReference type="CDD" id="cd05687">
    <property type="entry name" value="S1_RPS1_repeat_ec1_hs1"/>
    <property type="match status" value="1"/>
</dbReference>
<dbReference type="PANTHER" id="PTHR10724:SF7">
    <property type="entry name" value="SMALL RIBOSOMAL SUBUNIT PROTEIN BS1C"/>
    <property type="match status" value="1"/>
</dbReference>
<dbReference type="OrthoDB" id="9810507at2"/>
<evidence type="ECO:0000256" key="2">
    <source>
        <dbReference type="ARBA" id="ARBA00022980"/>
    </source>
</evidence>
<dbReference type="InterPro" id="IPR012340">
    <property type="entry name" value="NA-bd_OB-fold"/>
</dbReference>
<dbReference type="FunFam" id="2.40.50.140:FF:000051">
    <property type="entry name" value="RNA-binding transcriptional accessory protein"/>
    <property type="match status" value="1"/>
</dbReference>
<comment type="similarity">
    <text evidence="1">Belongs to the bacterial ribosomal protein bS1 family.</text>
</comment>
<dbReference type="SMART" id="SM00316">
    <property type="entry name" value="S1"/>
    <property type="match status" value="3"/>
</dbReference>
<dbReference type="SUPFAM" id="SSF50249">
    <property type="entry name" value="Nucleic acid-binding proteins"/>
    <property type="match status" value="3"/>
</dbReference>
<dbReference type="STRING" id="1120996.SAMN02746066_03737"/>
<dbReference type="InterPro" id="IPR035104">
    <property type="entry name" value="Ribosomal_protein_S1-like"/>
</dbReference>
<feature type="domain" description="S1 motif" evidence="4">
    <location>
        <begin position="211"/>
        <end position="278"/>
    </location>
</feature>
<sequence length="316" mass="34494">MNQQENIETEEKVEEKNLSMDDFKDELNQSFKKIKEGDLLTGTVIGISDTEVTVDLNYYTEGIIPLAELSNDPRFSIKADIQVGDTVTAVVLREDLRTGNIVLSTKNAADILAWDTLKEAMEAKKRYTVKVASSVNGGVITYIEGIRAFIPASQLATHYVEDVEAYVGQTLTVVIITVDEDNQKLVLSAREVLREEESLAKTNKISHLQIGLVTSGVIEKIAPYGAFVNIGDGLSGLVHISQICGRRIKSPNEVVKEGQEVTVKIIDVKDGKVSLSMKAVEEDAEIVDDVEEVSFEYSSGEEAGTGLGSLLANLKL</sequence>
<keyword evidence="2 5" id="KW-0689">Ribosomal protein</keyword>
<keyword evidence="6" id="KW-1185">Reference proteome</keyword>
<dbReference type="AlphaFoldDB" id="A0A1M7MD48"/>
<dbReference type="GO" id="GO:0005737">
    <property type="term" value="C:cytoplasm"/>
    <property type="evidence" value="ECO:0007669"/>
    <property type="project" value="UniProtKB-ARBA"/>
</dbReference>
<name>A0A1M7MD48_9FIRM</name>
<dbReference type="PROSITE" id="PS50126">
    <property type="entry name" value="S1"/>
    <property type="match status" value="3"/>
</dbReference>
<dbReference type="Pfam" id="PF00575">
    <property type="entry name" value="S1"/>
    <property type="match status" value="3"/>
</dbReference>
<evidence type="ECO:0000256" key="3">
    <source>
        <dbReference type="ARBA" id="ARBA00023274"/>
    </source>
</evidence>
<dbReference type="GO" id="GO:0003735">
    <property type="term" value="F:structural constituent of ribosome"/>
    <property type="evidence" value="ECO:0007669"/>
    <property type="project" value="TreeGrafter"/>
</dbReference>
<evidence type="ECO:0000313" key="5">
    <source>
        <dbReference type="EMBL" id="SHM88268.1"/>
    </source>
</evidence>
<protein>
    <submittedName>
        <fullName evidence="5">Small subunit ribosomal protein S1</fullName>
    </submittedName>
</protein>
<organism evidence="5 6">
    <name type="scientific">Anaerosporobacter mobilis DSM 15930</name>
    <dbReference type="NCBI Taxonomy" id="1120996"/>
    <lineage>
        <taxon>Bacteria</taxon>
        <taxon>Bacillati</taxon>
        <taxon>Bacillota</taxon>
        <taxon>Clostridia</taxon>
        <taxon>Lachnospirales</taxon>
        <taxon>Lachnospiraceae</taxon>
        <taxon>Anaerosporobacter</taxon>
    </lineage>
</organism>
<evidence type="ECO:0000259" key="4">
    <source>
        <dbReference type="PROSITE" id="PS50126"/>
    </source>
</evidence>
<proteinExistence type="inferred from homology"/>
<dbReference type="EMBL" id="FRCP01000020">
    <property type="protein sequence ID" value="SHM88268.1"/>
    <property type="molecule type" value="Genomic_DNA"/>
</dbReference>
<keyword evidence="3" id="KW-0687">Ribonucleoprotein</keyword>
<evidence type="ECO:0000313" key="6">
    <source>
        <dbReference type="Proteomes" id="UP000184038"/>
    </source>
</evidence>
<dbReference type="GO" id="GO:0005840">
    <property type="term" value="C:ribosome"/>
    <property type="evidence" value="ECO:0007669"/>
    <property type="project" value="UniProtKB-KW"/>
</dbReference>
<evidence type="ECO:0000256" key="1">
    <source>
        <dbReference type="ARBA" id="ARBA00006767"/>
    </source>
</evidence>
<gene>
    <name evidence="5" type="ORF">SAMN02746066_03737</name>
</gene>
<dbReference type="PRINTS" id="PR00681">
    <property type="entry name" value="RIBOSOMALS1"/>
</dbReference>
<dbReference type="Proteomes" id="UP000184038">
    <property type="component" value="Unassembled WGS sequence"/>
</dbReference>
<dbReference type="CDD" id="cd04465">
    <property type="entry name" value="S1_RPS1_repeat_ec2_hs2"/>
    <property type="match status" value="1"/>
</dbReference>
<dbReference type="InterPro" id="IPR003029">
    <property type="entry name" value="S1_domain"/>
</dbReference>
<dbReference type="Gene3D" id="2.40.50.140">
    <property type="entry name" value="Nucleic acid-binding proteins"/>
    <property type="match status" value="3"/>
</dbReference>
<dbReference type="InterPro" id="IPR050437">
    <property type="entry name" value="Ribos_protein_bS1-like"/>
</dbReference>
<reference evidence="5 6" key="1">
    <citation type="submission" date="2016-11" db="EMBL/GenBank/DDBJ databases">
        <authorList>
            <person name="Jaros S."/>
            <person name="Januszkiewicz K."/>
            <person name="Wedrychowicz H."/>
        </authorList>
    </citation>
    <scope>NUCLEOTIDE SEQUENCE [LARGE SCALE GENOMIC DNA]</scope>
    <source>
        <strain evidence="5 6">DSM 15930</strain>
    </source>
</reference>
<dbReference type="RefSeq" id="WP_073290128.1">
    <property type="nucleotide sequence ID" value="NZ_FRCP01000020.1"/>
</dbReference>
<feature type="domain" description="S1 motif" evidence="4">
    <location>
        <begin position="118"/>
        <end position="190"/>
    </location>
</feature>
<feature type="domain" description="S1 motif" evidence="4">
    <location>
        <begin position="37"/>
        <end position="106"/>
    </location>
</feature>
<dbReference type="GO" id="GO:0003729">
    <property type="term" value="F:mRNA binding"/>
    <property type="evidence" value="ECO:0007669"/>
    <property type="project" value="TreeGrafter"/>
</dbReference>